<dbReference type="PANTHER" id="PTHR43768">
    <property type="entry name" value="TREHALOSE 6-PHOSPHATE PHOSPHATASE"/>
    <property type="match status" value="1"/>
</dbReference>
<dbReference type="PANTHER" id="PTHR43768:SF3">
    <property type="entry name" value="TREHALOSE 6-PHOSPHATE PHOSPHATASE"/>
    <property type="match status" value="1"/>
</dbReference>
<protein>
    <submittedName>
        <fullName evidence="1">Uncharacterized protein</fullName>
    </submittedName>
</protein>
<dbReference type="GO" id="GO:0005992">
    <property type="term" value="P:trehalose biosynthetic process"/>
    <property type="evidence" value="ECO:0007669"/>
    <property type="project" value="InterPro"/>
</dbReference>
<dbReference type="GO" id="GO:0004805">
    <property type="term" value="F:trehalose-phosphatase activity"/>
    <property type="evidence" value="ECO:0007669"/>
    <property type="project" value="InterPro"/>
</dbReference>
<dbReference type="InterPro" id="IPR044651">
    <property type="entry name" value="OTSB-like"/>
</dbReference>
<organism evidence="1 2">
    <name type="scientific">Artemisia annua</name>
    <name type="common">Sweet wormwood</name>
    <dbReference type="NCBI Taxonomy" id="35608"/>
    <lineage>
        <taxon>Eukaryota</taxon>
        <taxon>Viridiplantae</taxon>
        <taxon>Streptophyta</taxon>
        <taxon>Embryophyta</taxon>
        <taxon>Tracheophyta</taxon>
        <taxon>Spermatophyta</taxon>
        <taxon>Magnoliopsida</taxon>
        <taxon>eudicotyledons</taxon>
        <taxon>Gunneridae</taxon>
        <taxon>Pentapetalae</taxon>
        <taxon>asterids</taxon>
        <taxon>campanulids</taxon>
        <taxon>Asterales</taxon>
        <taxon>Asteraceae</taxon>
        <taxon>Asteroideae</taxon>
        <taxon>Anthemideae</taxon>
        <taxon>Artemisiinae</taxon>
        <taxon>Artemisia</taxon>
    </lineage>
</organism>
<dbReference type="STRING" id="35608.A0A2U1N851"/>
<sequence length="307" mass="34775">MTMASKGKKIVIFLDYDGTLSPIVPDPDHAYMCDELCKAKRSVFSGYSFENKPTHGFLHHQRDNHLPSSTTFDTHIHPKFYQSDLHPYLHSQLTGSSIKDLQVSVTLREWRQTGVIAQGLILKWHCYGSFVTWKMRTSKGVSPTSSRQGDVIGSSFMLRFSFIGHEMSLFSKGTMRRLSSGGSRWRKPVWLSSYFIRLSFGFSTPNLRLKSTRVNLFVELHRLGLAPNKVSLTWVLSLFAQSGVSEFGKIMHHYIERCVPVDDETTSMVVDAVSVPEFLNDNSKREGVDSHCASVIYDQKRLTGDAI</sequence>
<evidence type="ECO:0000313" key="1">
    <source>
        <dbReference type="EMBL" id="PWA69652.1"/>
    </source>
</evidence>
<evidence type="ECO:0000313" key="2">
    <source>
        <dbReference type="Proteomes" id="UP000245207"/>
    </source>
</evidence>
<dbReference type="EMBL" id="PKPP01003392">
    <property type="protein sequence ID" value="PWA69652.1"/>
    <property type="molecule type" value="Genomic_DNA"/>
</dbReference>
<reference evidence="1 2" key="1">
    <citation type="journal article" date="2018" name="Mol. Plant">
        <title>The genome of Artemisia annua provides insight into the evolution of Asteraceae family and artemisinin biosynthesis.</title>
        <authorList>
            <person name="Shen Q."/>
            <person name="Zhang L."/>
            <person name="Liao Z."/>
            <person name="Wang S."/>
            <person name="Yan T."/>
            <person name="Shi P."/>
            <person name="Liu M."/>
            <person name="Fu X."/>
            <person name="Pan Q."/>
            <person name="Wang Y."/>
            <person name="Lv Z."/>
            <person name="Lu X."/>
            <person name="Zhang F."/>
            <person name="Jiang W."/>
            <person name="Ma Y."/>
            <person name="Chen M."/>
            <person name="Hao X."/>
            <person name="Li L."/>
            <person name="Tang Y."/>
            <person name="Lv G."/>
            <person name="Zhou Y."/>
            <person name="Sun X."/>
            <person name="Brodelius P.E."/>
            <person name="Rose J.K.C."/>
            <person name="Tang K."/>
        </authorList>
    </citation>
    <scope>NUCLEOTIDE SEQUENCE [LARGE SCALE GENOMIC DNA]</scope>
    <source>
        <strain evidence="2">cv. Huhao1</strain>
        <tissue evidence="1">Leaf</tissue>
    </source>
</reference>
<comment type="caution">
    <text evidence="1">The sequence shown here is derived from an EMBL/GenBank/DDBJ whole genome shotgun (WGS) entry which is preliminary data.</text>
</comment>
<dbReference type="InterPro" id="IPR023214">
    <property type="entry name" value="HAD_sf"/>
</dbReference>
<keyword evidence="2" id="KW-1185">Reference proteome</keyword>
<gene>
    <name evidence="1" type="ORF">CTI12_AA294610</name>
</gene>
<dbReference type="Gene3D" id="3.40.50.1000">
    <property type="entry name" value="HAD superfamily/HAD-like"/>
    <property type="match status" value="1"/>
</dbReference>
<name>A0A2U1N851_ARTAN</name>
<dbReference type="Proteomes" id="UP000245207">
    <property type="component" value="Unassembled WGS sequence"/>
</dbReference>
<accession>A0A2U1N851</accession>
<proteinExistence type="predicted"/>
<dbReference type="AlphaFoldDB" id="A0A2U1N851"/>